<dbReference type="OrthoDB" id="3496159at2"/>
<proteinExistence type="predicted"/>
<protein>
    <submittedName>
        <fullName evidence="1">Uncharacterized protein</fullName>
    </submittedName>
</protein>
<organism evidence="1 2">
    <name type="scientific">Streptomyces shenzhenensis</name>
    <dbReference type="NCBI Taxonomy" id="943815"/>
    <lineage>
        <taxon>Bacteria</taxon>
        <taxon>Bacillati</taxon>
        <taxon>Actinomycetota</taxon>
        <taxon>Actinomycetes</taxon>
        <taxon>Kitasatosporales</taxon>
        <taxon>Streptomycetaceae</taxon>
        <taxon>Streptomyces</taxon>
    </lineage>
</organism>
<keyword evidence="2" id="KW-1185">Reference proteome</keyword>
<dbReference type="AlphaFoldDB" id="A0A3M0I103"/>
<comment type="caution">
    <text evidence="1">The sequence shown here is derived from an EMBL/GenBank/DDBJ whole genome shotgun (WGS) entry which is preliminary data.</text>
</comment>
<gene>
    <name evidence="1" type="ORF">CTZ28_25230</name>
</gene>
<name>A0A3M0I103_9ACTN</name>
<sequence>MDFLDAYHAWADAHAFYGTALVPGPTDHTDALAQRANAWDRQLAEETPNGHLLRHNTLFEALNSGGKLHLLHVTHALEEISRQGVLYPSGGCLVGSVYCTPLTPTDQGLRMHNLGAYILTKEAPAFLAKLGIAGRVPTPLIFEIDMPPQAYRGLAGVDYLRLGLIHLQIYSHLEYLLSKAERHQLRETVVGRVKNSAAFLATATAVAYQGARVEAGAFLRLLDDTVPRLPILGYLYFEAVAEYLMLHSTSPHTRHLADLGELNNWLYKELLFASLPGGAGKFDLARFRLDPEQLTTLIHQLDPTIDTGHACTYLVDRISYLVAARLFIGGDAPEAWHHTRWEFGVLATRLGPLLGHLIHRELRTFGRYPDFYFYYDQHKALQAWNYWNHMDIVAPFNGTMPKGEAGINPAYPDLAYRVWRAEQDDTGHLRPAEELSLTIAPRLVDIKYTLMRNNQWAAPAPSPA</sequence>
<dbReference type="RefSeq" id="WP_121892005.1">
    <property type="nucleotide sequence ID" value="NZ_PENI01000017.1"/>
</dbReference>
<evidence type="ECO:0000313" key="2">
    <source>
        <dbReference type="Proteomes" id="UP000270471"/>
    </source>
</evidence>
<dbReference type="EMBL" id="PENI01000017">
    <property type="protein sequence ID" value="RMB83311.1"/>
    <property type="molecule type" value="Genomic_DNA"/>
</dbReference>
<accession>A0A3M0I103</accession>
<evidence type="ECO:0000313" key="1">
    <source>
        <dbReference type="EMBL" id="RMB83311.1"/>
    </source>
</evidence>
<reference evidence="1 2" key="1">
    <citation type="submission" date="2017-11" db="EMBL/GenBank/DDBJ databases">
        <title>Draft genome of actinobacteria isolated from guarana (Paullinia cupana (Mart.) Ducke.</title>
        <authorList>
            <person name="Siqueira K.A."/>
            <person name="Liotti R.G."/>
            <person name="Mendes T.A.O."/>
            <person name="Soares M.A."/>
        </authorList>
    </citation>
    <scope>NUCLEOTIDE SEQUENCE [LARGE SCALE GENOMIC DNA]</scope>
    <source>
        <strain evidence="1 2">193</strain>
    </source>
</reference>
<dbReference type="Proteomes" id="UP000270471">
    <property type="component" value="Unassembled WGS sequence"/>
</dbReference>